<dbReference type="Gene3D" id="3.40.5.90">
    <property type="entry name" value="CDGSH iron-sulfur domain, mitoNEET-type"/>
    <property type="match status" value="2"/>
</dbReference>
<dbReference type="Proteomes" id="UP001233999">
    <property type="component" value="Unassembled WGS sequence"/>
</dbReference>
<dbReference type="GO" id="GO:0046872">
    <property type="term" value="F:metal ion binding"/>
    <property type="evidence" value="ECO:0007669"/>
    <property type="project" value="UniProtKB-KW"/>
</dbReference>
<keyword evidence="3" id="KW-0408">Iron</keyword>
<dbReference type="Pfam" id="PF09360">
    <property type="entry name" value="zf-CDGSH"/>
    <property type="match status" value="2"/>
</dbReference>
<sequence length="144" mass="16574">MLLLCRFIGRISTRQSGISIALRKQVSGQPSKSDMNEPKIPRNLLKNVYTASCQAENGKIYDKKPFKMKLQKDKVYAWCLCGYSKNQPICDGAHKDPYIKIKQRPIKFKVGETKEYWLCNCKQTSNRPFCDGTHKRADIQDAIK</sequence>
<comment type="caution">
    <text evidence="7">The sequence shown here is derived from an EMBL/GenBank/DDBJ whole genome shotgun (WGS) entry which is preliminary data.</text>
</comment>
<evidence type="ECO:0000256" key="3">
    <source>
        <dbReference type="ARBA" id="ARBA00023004"/>
    </source>
</evidence>
<dbReference type="InterPro" id="IPR018967">
    <property type="entry name" value="FeS-contain_CDGSH-typ"/>
</dbReference>
<dbReference type="EMBL" id="JASPKZ010004556">
    <property type="protein sequence ID" value="KAJ9590121.1"/>
    <property type="molecule type" value="Genomic_DNA"/>
</dbReference>
<organism evidence="7 8">
    <name type="scientific">Diploptera punctata</name>
    <name type="common">Pacific beetle cockroach</name>
    <dbReference type="NCBI Taxonomy" id="6984"/>
    <lineage>
        <taxon>Eukaryota</taxon>
        <taxon>Metazoa</taxon>
        <taxon>Ecdysozoa</taxon>
        <taxon>Arthropoda</taxon>
        <taxon>Hexapoda</taxon>
        <taxon>Insecta</taxon>
        <taxon>Pterygota</taxon>
        <taxon>Neoptera</taxon>
        <taxon>Polyneoptera</taxon>
        <taxon>Dictyoptera</taxon>
        <taxon>Blattodea</taxon>
        <taxon>Blaberoidea</taxon>
        <taxon>Blaberidae</taxon>
        <taxon>Diplopterinae</taxon>
        <taxon>Diploptera</taxon>
    </lineage>
</organism>
<dbReference type="SMART" id="SM00704">
    <property type="entry name" value="ZnF_CDGSH"/>
    <property type="match status" value="2"/>
</dbReference>
<evidence type="ECO:0000256" key="2">
    <source>
        <dbReference type="ARBA" id="ARBA00022723"/>
    </source>
</evidence>
<evidence type="ECO:0000259" key="6">
    <source>
        <dbReference type="SMART" id="SM00704"/>
    </source>
</evidence>
<accession>A0AAD8A0I8</accession>
<evidence type="ECO:0000313" key="8">
    <source>
        <dbReference type="Proteomes" id="UP001233999"/>
    </source>
</evidence>
<keyword evidence="8" id="KW-1185">Reference proteome</keyword>
<feature type="domain" description="Iron-binding zinc finger CDGSH type" evidence="6">
    <location>
        <begin position="63"/>
        <end position="100"/>
    </location>
</feature>
<dbReference type="GO" id="GO:0005739">
    <property type="term" value="C:mitochondrion"/>
    <property type="evidence" value="ECO:0007669"/>
    <property type="project" value="TreeGrafter"/>
</dbReference>
<proteinExistence type="predicted"/>
<keyword evidence="1" id="KW-0001">2Fe-2S</keyword>
<name>A0AAD8A0I8_DIPPU</name>
<comment type="cofactor">
    <cofactor evidence="5">
        <name>[2Fe-2S] cluster</name>
        <dbReference type="ChEBI" id="CHEBI:190135"/>
    </cofactor>
</comment>
<protein>
    <recommendedName>
        <fullName evidence="6">Iron-binding zinc finger CDGSH type domain-containing protein</fullName>
    </recommendedName>
</protein>
<dbReference type="InterPro" id="IPR042216">
    <property type="entry name" value="MitoNEET_CISD"/>
</dbReference>
<evidence type="ECO:0000256" key="4">
    <source>
        <dbReference type="ARBA" id="ARBA00023014"/>
    </source>
</evidence>
<dbReference type="InterPro" id="IPR052950">
    <property type="entry name" value="CISD"/>
</dbReference>
<keyword evidence="4" id="KW-0411">Iron-sulfur</keyword>
<dbReference type="PANTHER" id="PTHR46491:SF3">
    <property type="entry name" value="CDGSH IRON-SULFUR DOMAIN-CONTAINING PROTEIN 3, MITOCHONDRIAL"/>
    <property type="match status" value="1"/>
</dbReference>
<feature type="domain" description="Iron-binding zinc finger CDGSH type" evidence="6">
    <location>
        <begin position="103"/>
        <end position="140"/>
    </location>
</feature>
<evidence type="ECO:0000313" key="7">
    <source>
        <dbReference type="EMBL" id="KAJ9590121.1"/>
    </source>
</evidence>
<dbReference type="PANTHER" id="PTHR46491">
    <property type="entry name" value="CDGSH IRON SULFUR DOMAIN PROTEIN HOMOLOG"/>
    <property type="match status" value="1"/>
</dbReference>
<keyword evidence="2" id="KW-0479">Metal-binding</keyword>
<reference evidence="7" key="1">
    <citation type="journal article" date="2023" name="IScience">
        <title>Live-bearing cockroach genome reveals convergent evolutionary mechanisms linked to viviparity in insects and beyond.</title>
        <authorList>
            <person name="Fouks B."/>
            <person name="Harrison M.C."/>
            <person name="Mikhailova A.A."/>
            <person name="Marchal E."/>
            <person name="English S."/>
            <person name="Carruthers M."/>
            <person name="Jennings E.C."/>
            <person name="Chiamaka E.L."/>
            <person name="Frigard R.A."/>
            <person name="Pippel M."/>
            <person name="Attardo G.M."/>
            <person name="Benoit J.B."/>
            <person name="Bornberg-Bauer E."/>
            <person name="Tobe S.S."/>
        </authorList>
    </citation>
    <scope>NUCLEOTIDE SEQUENCE</scope>
    <source>
        <strain evidence="7">Stay&amp;Tobe</strain>
    </source>
</reference>
<evidence type="ECO:0000256" key="1">
    <source>
        <dbReference type="ARBA" id="ARBA00022714"/>
    </source>
</evidence>
<evidence type="ECO:0000256" key="5">
    <source>
        <dbReference type="ARBA" id="ARBA00034078"/>
    </source>
</evidence>
<gene>
    <name evidence="7" type="ORF">L9F63_016750</name>
</gene>
<reference evidence="7" key="2">
    <citation type="submission" date="2023-05" db="EMBL/GenBank/DDBJ databases">
        <authorList>
            <person name="Fouks B."/>
        </authorList>
    </citation>
    <scope>NUCLEOTIDE SEQUENCE</scope>
    <source>
        <strain evidence="7">Stay&amp;Tobe</strain>
        <tissue evidence="7">Testes</tissue>
    </source>
</reference>
<dbReference type="GO" id="GO:0051537">
    <property type="term" value="F:2 iron, 2 sulfur cluster binding"/>
    <property type="evidence" value="ECO:0007669"/>
    <property type="project" value="UniProtKB-KW"/>
</dbReference>
<dbReference type="AlphaFoldDB" id="A0AAD8A0I8"/>